<dbReference type="AlphaFoldDB" id="A0A915I4I2"/>
<organism evidence="1 2">
    <name type="scientific">Romanomermis culicivorax</name>
    <name type="common">Nematode worm</name>
    <dbReference type="NCBI Taxonomy" id="13658"/>
    <lineage>
        <taxon>Eukaryota</taxon>
        <taxon>Metazoa</taxon>
        <taxon>Ecdysozoa</taxon>
        <taxon>Nematoda</taxon>
        <taxon>Enoplea</taxon>
        <taxon>Dorylaimia</taxon>
        <taxon>Mermithida</taxon>
        <taxon>Mermithoidea</taxon>
        <taxon>Mermithidae</taxon>
        <taxon>Romanomermis</taxon>
    </lineage>
</organism>
<reference evidence="2" key="1">
    <citation type="submission" date="2022-11" db="UniProtKB">
        <authorList>
            <consortium name="WormBaseParasite"/>
        </authorList>
    </citation>
    <scope>IDENTIFICATION</scope>
</reference>
<sequence length="63" mass="7173">VSLFGRKISSSSLPIFDRFEKGFEVTGAETLHENTKRPTGIRILRINFSFNLGHISIRNKLIL</sequence>
<dbReference type="Proteomes" id="UP000887565">
    <property type="component" value="Unplaced"/>
</dbReference>
<evidence type="ECO:0000313" key="1">
    <source>
        <dbReference type="Proteomes" id="UP000887565"/>
    </source>
</evidence>
<proteinExistence type="predicted"/>
<dbReference type="WBParaSite" id="nRc.2.0.1.t08314-RA">
    <property type="protein sequence ID" value="nRc.2.0.1.t08314-RA"/>
    <property type="gene ID" value="nRc.2.0.1.g08314"/>
</dbReference>
<protein>
    <submittedName>
        <fullName evidence="2">Uncharacterized protein</fullName>
    </submittedName>
</protein>
<name>A0A915I4I2_ROMCU</name>
<evidence type="ECO:0000313" key="2">
    <source>
        <dbReference type="WBParaSite" id="nRc.2.0.1.t08314-RA"/>
    </source>
</evidence>
<accession>A0A915I4I2</accession>
<keyword evidence="1" id="KW-1185">Reference proteome</keyword>